<dbReference type="Pfam" id="PF13692">
    <property type="entry name" value="Glyco_trans_1_4"/>
    <property type="match status" value="1"/>
</dbReference>
<sequence>MSAGPLVVVTQPYVPAYRVPLFESVREKLSRQGIRFLVAAGHPVGAQAARGDRESPAWRIDIRSKGVHLGGRTVEWRALPSDLQPDVLVSELEALNNLAWMRSFGRRKLVLWGHGRPYVNDAGALSDRIEWTLARRADAVMTYADGGRDYLVENGKLDPDSVVAIGNSTDSASLRAAYKAVDAAEMEHLLRRWPRAPRALFVGGLDAAKRIDFLIDAAIAARQMDPRFTLIVVGMGEMQDALSRAGDAIEHIPAARGVELARLGHVVQAIWMPGRIGLVAVDALALGLPIFSTSYRYHAPEAEFLRAGERITLPDDPPAFAERALSLMAEELVGNRILRSDIPTIDSVSQNFADVVIKVLDR</sequence>
<name>E8NFF0_MICTS</name>
<dbReference type="PANTHER" id="PTHR45947:SF3">
    <property type="entry name" value="SULFOQUINOVOSYL TRANSFERASE SQD2"/>
    <property type="match status" value="1"/>
</dbReference>
<dbReference type="PANTHER" id="PTHR45947">
    <property type="entry name" value="SULFOQUINOVOSYL TRANSFERASE SQD2"/>
    <property type="match status" value="1"/>
</dbReference>
<protein>
    <recommendedName>
        <fullName evidence="1">D-inositol 3-phosphate glycosyltransferase</fullName>
    </recommendedName>
</protein>
<evidence type="ECO:0000313" key="2">
    <source>
        <dbReference type="EMBL" id="BAJ75223.1"/>
    </source>
</evidence>
<gene>
    <name evidence="2" type="ordered locus">MTES_2259</name>
</gene>
<dbReference type="eggNOG" id="COG0438">
    <property type="taxonomic scope" value="Bacteria"/>
</dbReference>
<dbReference type="EMBL" id="AP012052">
    <property type="protein sequence ID" value="BAJ75223.1"/>
    <property type="molecule type" value="Genomic_DNA"/>
</dbReference>
<dbReference type="AlphaFoldDB" id="E8NFF0"/>
<dbReference type="InterPro" id="IPR050194">
    <property type="entry name" value="Glycosyltransferase_grp1"/>
</dbReference>
<accession>E8NFF0</accession>
<reference evidence="2 3" key="1">
    <citation type="journal article" date="2011" name="J. Bacteriol.">
        <title>Genome sequence of Microbacterium testaceum StLB037, an N-acylhomoserine lactone-degrading bacterium isolated from potato leaves.</title>
        <authorList>
            <person name="Morohoshi T."/>
            <person name="Wang W.-Z."/>
            <person name="Someya N."/>
            <person name="Ikeda T."/>
        </authorList>
    </citation>
    <scope>NUCLEOTIDE SEQUENCE [LARGE SCALE GENOMIC DNA]</scope>
    <source>
        <strain evidence="2 3">StLB037</strain>
    </source>
</reference>
<evidence type="ECO:0000313" key="3">
    <source>
        <dbReference type="Proteomes" id="UP000008975"/>
    </source>
</evidence>
<evidence type="ECO:0000256" key="1">
    <source>
        <dbReference type="ARBA" id="ARBA00021292"/>
    </source>
</evidence>
<dbReference type="STRING" id="979556.MTES_2259"/>
<dbReference type="KEGG" id="mts:MTES_2259"/>
<dbReference type="OrthoDB" id="9790710at2"/>
<dbReference type="SUPFAM" id="SSF53756">
    <property type="entry name" value="UDP-Glycosyltransferase/glycogen phosphorylase"/>
    <property type="match status" value="1"/>
</dbReference>
<dbReference type="HOGENOM" id="CLU_060265_0_0_11"/>
<proteinExistence type="predicted"/>
<reference key="2">
    <citation type="submission" date="2011-02" db="EMBL/GenBank/DDBJ databases">
        <title>Genome sequence of Microbacterium testaceum StLB037.</title>
        <authorList>
            <person name="Morohoshi T."/>
            <person name="Wang W.Z."/>
            <person name="Someya N."/>
            <person name="Ikeda T."/>
        </authorList>
    </citation>
    <scope>NUCLEOTIDE SEQUENCE</scope>
    <source>
        <strain>StLB037</strain>
    </source>
</reference>
<organism evidence="2 3">
    <name type="scientific">Microbacterium testaceum (strain StLB037)</name>
    <dbReference type="NCBI Taxonomy" id="979556"/>
    <lineage>
        <taxon>Bacteria</taxon>
        <taxon>Bacillati</taxon>
        <taxon>Actinomycetota</taxon>
        <taxon>Actinomycetes</taxon>
        <taxon>Micrococcales</taxon>
        <taxon>Microbacteriaceae</taxon>
        <taxon>Microbacterium</taxon>
    </lineage>
</organism>
<dbReference type="RefSeq" id="WP_013585348.1">
    <property type="nucleotide sequence ID" value="NC_015125.1"/>
</dbReference>
<dbReference type="Proteomes" id="UP000008975">
    <property type="component" value="Chromosome"/>
</dbReference>
<dbReference type="GO" id="GO:0016757">
    <property type="term" value="F:glycosyltransferase activity"/>
    <property type="evidence" value="ECO:0007669"/>
    <property type="project" value="TreeGrafter"/>
</dbReference>
<dbReference type="Gene3D" id="3.40.50.2000">
    <property type="entry name" value="Glycogen Phosphorylase B"/>
    <property type="match status" value="2"/>
</dbReference>